<keyword evidence="7" id="KW-1185">Reference proteome</keyword>
<evidence type="ECO:0000256" key="2">
    <source>
        <dbReference type="ARBA" id="ARBA00022473"/>
    </source>
</evidence>
<feature type="chain" id="PRO_5034655796" evidence="6">
    <location>
        <begin position="38"/>
        <end position="132"/>
    </location>
</feature>
<feature type="signal peptide" evidence="6">
    <location>
        <begin position="1"/>
        <end position="37"/>
    </location>
</feature>
<dbReference type="RefSeq" id="XP_030513386.1">
    <property type="nucleotide sequence ID" value="XM_030657526.2"/>
</dbReference>
<organism evidence="7 8">
    <name type="scientific">Rhodamnia argentea</name>
    <dbReference type="NCBI Taxonomy" id="178133"/>
    <lineage>
        <taxon>Eukaryota</taxon>
        <taxon>Viridiplantae</taxon>
        <taxon>Streptophyta</taxon>
        <taxon>Embryophyta</taxon>
        <taxon>Tracheophyta</taxon>
        <taxon>Spermatophyta</taxon>
        <taxon>Magnoliopsida</taxon>
        <taxon>eudicotyledons</taxon>
        <taxon>Gunneridae</taxon>
        <taxon>Pentapetalae</taxon>
        <taxon>rosids</taxon>
        <taxon>malvids</taxon>
        <taxon>Myrtales</taxon>
        <taxon>Myrtaceae</taxon>
        <taxon>Myrtoideae</taxon>
        <taxon>Myrteae</taxon>
        <taxon>Australasian group</taxon>
        <taxon>Rhodamnia</taxon>
    </lineage>
</organism>
<dbReference type="KEGG" id="rarg:115727328"/>
<evidence type="ECO:0000256" key="4">
    <source>
        <dbReference type="ARBA" id="ARBA00023278"/>
    </source>
</evidence>
<feature type="compositionally biased region" description="Low complexity" evidence="5">
    <location>
        <begin position="42"/>
        <end position="56"/>
    </location>
</feature>
<dbReference type="Proteomes" id="UP000827889">
    <property type="component" value="Chromosome 6"/>
</dbReference>
<dbReference type="AlphaFoldDB" id="A0A8B8MTH6"/>
<dbReference type="PANTHER" id="PTHR34359">
    <property type="entry name" value="CLAVATA3/ESR (CLE)-RELATED PROTEIN 10"/>
    <property type="match status" value="1"/>
</dbReference>
<dbReference type="PANTHER" id="PTHR34359:SF5">
    <property type="entry name" value="CLAVATA3_ESR (CLE)-RELATED PROTEIN 9"/>
    <property type="match status" value="1"/>
</dbReference>
<feature type="region of interest" description="Disordered" evidence="5">
    <location>
        <begin position="101"/>
        <end position="132"/>
    </location>
</feature>
<dbReference type="GeneID" id="115727328"/>
<evidence type="ECO:0000256" key="1">
    <source>
        <dbReference type="ARBA" id="ARBA00005416"/>
    </source>
</evidence>
<dbReference type="GO" id="GO:0030154">
    <property type="term" value="P:cell differentiation"/>
    <property type="evidence" value="ECO:0007669"/>
    <property type="project" value="UniProtKB-KW"/>
</dbReference>
<reference evidence="8" key="1">
    <citation type="submission" date="2025-08" db="UniProtKB">
        <authorList>
            <consortium name="RefSeq"/>
        </authorList>
    </citation>
    <scope>IDENTIFICATION</scope>
    <source>
        <tissue evidence="8">Leaf</tissue>
    </source>
</reference>
<keyword evidence="4" id="KW-0379">Hydroxylation</keyword>
<gene>
    <name evidence="8" type="primary">LOC115727328</name>
</gene>
<accession>A0A8B8MTH6</accession>
<name>A0A8B8MTH6_9MYRT</name>
<dbReference type="InterPro" id="IPR039618">
    <property type="entry name" value="CLE9-13"/>
</dbReference>
<evidence type="ECO:0000313" key="7">
    <source>
        <dbReference type="Proteomes" id="UP000827889"/>
    </source>
</evidence>
<keyword evidence="6" id="KW-0732">Signal</keyword>
<evidence type="ECO:0000256" key="5">
    <source>
        <dbReference type="SAM" id="MobiDB-lite"/>
    </source>
</evidence>
<evidence type="ECO:0000256" key="3">
    <source>
        <dbReference type="ARBA" id="ARBA00022782"/>
    </source>
</evidence>
<protein>
    <submittedName>
        <fullName evidence="8">CLAVATA3/ESR (CLE)-related protein 9</fullName>
    </submittedName>
</protein>
<sequence length="132" mass="14634">MKRPSSSSSSSTPGNNSATAAKFLVLTLLLFLHPVMSMPAATSAATSAAISRSSDSYGKSWRSHDSQPHHLRHHHSCDPSSRHENLPHYSYSLCFHLERIRRHQPPPPPDEIDPRYGVDKRLVPSGPNPLHN</sequence>
<feature type="compositionally biased region" description="Basic and acidic residues" evidence="5">
    <location>
        <begin position="112"/>
        <end position="122"/>
    </location>
</feature>
<proteinExistence type="inferred from homology"/>
<feature type="region of interest" description="Disordered" evidence="5">
    <location>
        <begin position="42"/>
        <end position="83"/>
    </location>
</feature>
<keyword evidence="3" id="KW-0221">Differentiation</keyword>
<keyword evidence="2" id="KW-0217">Developmental protein</keyword>
<comment type="similarity">
    <text evidence="1">Belongs to the CLV3/ESR signal peptide family.</text>
</comment>
<dbReference type="OrthoDB" id="753861at2759"/>
<evidence type="ECO:0000256" key="6">
    <source>
        <dbReference type="SAM" id="SignalP"/>
    </source>
</evidence>
<evidence type="ECO:0000313" key="8">
    <source>
        <dbReference type="RefSeq" id="XP_030513386.1"/>
    </source>
</evidence>